<proteinExistence type="predicted"/>
<comment type="caution">
    <text evidence="2">The sequence shown here is derived from an EMBL/GenBank/DDBJ whole genome shotgun (WGS) entry which is preliminary data.</text>
</comment>
<evidence type="ECO:0000313" key="3">
    <source>
        <dbReference type="Proteomes" id="UP000192578"/>
    </source>
</evidence>
<evidence type="ECO:0000313" key="2">
    <source>
        <dbReference type="EMBL" id="OQV18428.1"/>
    </source>
</evidence>
<accession>A0A1W0WT87</accession>
<sequence>MLLHGTEDRLDEVKTQILSYAETRPDWLMQFFDHIISADSDADDRIFVKILRDLGTANAWGGEHCIGIACRLFKINIWTFSHSHWDTHTNRDQVDNRQKLRMFLLPPFSWTAIDCYREAERVRKGEALKVKLLAMFQAHYSDFKQAPGTLQKRLLVVLYLAQPEKIAAALVGEALRSWCCLRQMENLLHQPDGRAGWSRRDYVKYRLLMLHPAFRDEPAWIFFQTVQLIKEQILNYNMNTVKVADQNDDWLELLASTQPHEMHGERPQPRKHNRKWRKRLRTIPTSKFDPKCTKEDPKLKEKINETESYCLVKLLKAKAARRSTVEGWIAEFGSYLSACIHLGLVEKGAEALHFLEKCAMEGFGDLRLREMVERFKEQGWLEDPDIDGLLETCLREMEGNGDQSARGFLDQHDTFSALCFHSRHGQVGGSSTGPPSNHWRGRSWKELSSEGSGGLAA</sequence>
<gene>
    <name evidence="2" type="ORF">BV898_07439</name>
</gene>
<keyword evidence="3" id="KW-1185">Reference proteome</keyword>
<name>A0A1W0WT87_HYPEX</name>
<dbReference type="CDD" id="cd22744">
    <property type="entry name" value="OTU"/>
    <property type="match status" value="1"/>
</dbReference>
<evidence type="ECO:0000256" key="1">
    <source>
        <dbReference type="SAM" id="MobiDB-lite"/>
    </source>
</evidence>
<feature type="region of interest" description="Disordered" evidence="1">
    <location>
        <begin position="425"/>
        <end position="457"/>
    </location>
</feature>
<dbReference type="EMBL" id="MTYJ01000049">
    <property type="protein sequence ID" value="OQV18428.1"/>
    <property type="molecule type" value="Genomic_DNA"/>
</dbReference>
<reference evidence="3" key="1">
    <citation type="submission" date="2017-01" db="EMBL/GenBank/DDBJ databases">
        <title>Comparative genomics of anhydrobiosis in the tardigrade Hypsibius dujardini.</title>
        <authorList>
            <person name="Yoshida Y."/>
            <person name="Koutsovoulos G."/>
            <person name="Laetsch D."/>
            <person name="Stevens L."/>
            <person name="Kumar S."/>
            <person name="Horikawa D."/>
            <person name="Ishino K."/>
            <person name="Komine S."/>
            <person name="Tomita M."/>
            <person name="Blaxter M."/>
            <person name="Arakawa K."/>
        </authorList>
    </citation>
    <scope>NUCLEOTIDE SEQUENCE [LARGE SCALE GENOMIC DNA]</scope>
    <source>
        <strain evidence="3">Z151</strain>
    </source>
</reference>
<dbReference type="Gene3D" id="3.90.70.80">
    <property type="match status" value="1"/>
</dbReference>
<protein>
    <submittedName>
        <fullName evidence="2">Uncharacterized protein</fullName>
    </submittedName>
</protein>
<dbReference type="Proteomes" id="UP000192578">
    <property type="component" value="Unassembled WGS sequence"/>
</dbReference>
<dbReference type="AlphaFoldDB" id="A0A1W0WT87"/>
<organism evidence="2 3">
    <name type="scientific">Hypsibius exemplaris</name>
    <name type="common">Freshwater tardigrade</name>
    <dbReference type="NCBI Taxonomy" id="2072580"/>
    <lineage>
        <taxon>Eukaryota</taxon>
        <taxon>Metazoa</taxon>
        <taxon>Ecdysozoa</taxon>
        <taxon>Tardigrada</taxon>
        <taxon>Eutardigrada</taxon>
        <taxon>Parachela</taxon>
        <taxon>Hypsibioidea</taxon>
        <taxon>Hypsibiidae</taxon>
        <taxon>Hypsibius</taxon>
    </lineage>
</organism>